<sequence>MKAETKAKIEGTVREILVKSDMTETTEFQIRKQASEKMGLDLSQPEYKAFVRH</sequence>
<evidence type="ECO:0000313" key="2">
    <source>
        <dbReference type="EMBL" id="KDO76582.1"/>
    </source>
</evidence>
<reference evidence="2 3" key="1">
    <citation type="submission" date="2014-04" db="EMBL/GenBank/DDBJ databases">
        <authorList>
            <consortium name="International Citrus Genome Consortium"/>
            <person name="Gmitter F."/>
            <person name="Chen C."/>
            <person name="Farmerie W."/>
            <person name="Harkins T."/>
            <person name="Desany B."/>
            <person name="Mohiuddin M."/>
            <person name="Kodira C."/>
            <person name="Borodovsky M."/>
            <person name="Lomsadze A."/>
            <person name="Burns P."/>
            <person name="Jenkins J."/>
            <person name="Prochnik S."/>
            <person name="Shu S."/>
            <person name="Chapman J."/>
            <person name="Pitluck S."/>
            <person name="Schmutz J."/>
            <person name="Rokhsar D."/>
        </authorList>
    </citation>
    <scope>NUCLEOTIDE SEQUENCE</scope>
</reference>
<dbReference type="AlphaFoldDB" id="A0A067GMD0"/>
<dbReference type="EMBL" id="KK784881">
    <property type="protein sequence ID" value="KDO76582.1"/>
    <property type="molecule type" value="Genomic_DNA"/>
</dbReference>
<protein>
    <recommendedName>
        <fullName evidence="1">DEK-C domain-containing protein</fullName>
    </recommendedName>
</protein>
<accession>A0A067GMD0</accession>
<feature type="non-terminal residue" evidence="2">
    <location>
        <position position="53"/>
    </location>
</feature>
<dbReference type="STRING" id="2711.A0A067GMD0"/>
<feature type="domain" description="DEK-C" evidence="1">
    <location>
        <begin position="3"/>
        <end position="53"/>
    </location>
</feature>
<name>A0A067GMD0_CITSI</name>
<dbReference type="Pfam" id="PF08766">
    <property type="entry name" value="DEK_C"/>
    <property type="match status" value="1"/>
</dbReference>
<dbReference type="InterPro" id="IPR014876">
    <property type="entry name" value="DEK_C"/>
</dbReference>
<gene>
    <name evidence="2" type="ORF">CISIN_1g0317922mg</name>
</gene>
<dbReference type="Gene3D" id="1.10.10.60">
    <property type="entry name" value="Homeodomain-like"/>
    <property type="match status" value="1"/>
</dbReference>
<proteinExistence type="predicted"/>
<keyword evidence="3" id="KW-1185">Reference proteome</keyword>
<dbReference type="PROSITE" id="PS51998">
    <property type="entry name" value="DEK_C"/>
    <property type="match status" value="1"/>
</dbReference>
<evidence type="ECO:0000259" key="1">
    <source>
        <dbReference type="PROSITE" id="PS51998"/>
    </source>
</evidence>
<organism evidence="2 3">
    <name type="scientific">Citrus sinensis</name>
    <name type="common">Sweet orange</name>
    <name type="synonym">Citrus aurantium var. sinensis</name>
    <dbReference type="NCBI Taxonomy" id="2711"/>
    <lineage>
        <taxon>Eukaryota</taxon>
        <taxon>Viridiplantae</taxon>
        <taxon>Streptophyta</taxon>
        <taxon>Embryophyta</taxon>
        <taxon>Tracheophyta</taxon>
        <taxon>Spermatophyta</taxon>
        <taxon>Magnoliopsida</taxon>
        <taxon>eudicotyledons</taxon>
        <taxon>Gunneridae</taxon>
        <taxon>Pentapetalae</taxon>
        <taxon>rosids</taxon>
        <taxon>malvids</taxon>
        <taxon>Sapindales</taxon>
        <taxon>Rutaceae</taxon>
        <taxon>Aurantioideae</taxon>
        <taxon>Citrus</taxon>
    </lineage>
</organism>
<dbReference type="Proteomes" id="UP000027120">
    <property type="component" value="Unassembled WGS sequence"/>
</dbReference>
<evidence type="ECO:0000313" key="3">
    <source>
        <dbReference type="Proteomes" id="UP000027120"/>
    </source>
</evidence>
<dbReference type="SUPFAM" id="SSF109715">
    <property type="entry name" value="DEK C-terminal domain"/>
    <property type="match status" value="1"/>
</dbReference>